<proteinExistence type="predicted"/>
<dbReference type="InterPro" id="IPR016024">
    <property type="entry name" value="ARM-type_fold"/>
</dbReference>
<organism evidence="1 2">
    <name type="scientific">Blattamonas nauphoetae</name>
    <dbReference type="NCBI Taxonomy" id="2049346"/>
    <lineage>
        <taxon>Eukaryota</taxon>
        <taxon>Metamonada</taxon>
        <taxon>Preaxostyla</taxon>
        <taxon>Oxymonadida</taxon>
        <taxon>Blattamonas</taxon>
    </lineage>
</organism>
<dbReference type="EMBL" id="JARBJD010000026">
    <property type="protein sequence ID" value="KAK2959936.1"/>
    <property type="molecule type" value="Genomic_DNA"/>
</dbReference>
<accession>A0ABQ9Y845</accession>
<name>A0ABQ9Y845_9EUKA</name>
<dbReference type="SUPFAM" id="SSF48371">
    <property type="entry name" value="ARM repeat"/>
    <property type="match status" value="1"/>
</dbReference>
<dbReference type="Proteomes" id="UP001281761">
    <property type="component" value="Unassembled WGS sequence"/>
</dbReference>
<gene>
    <name evidence="1" type="ORF">BLNAU_5133</name>
</gene>
<keyword evidence="2" id="KW-1185">Reference proteome</keyword>
<comment type="caution">
    <text evidence="1">The sequence shown here is derived from an EMBL/GenBank/DDBJ whole genome shotgun (WGS) entry which is preliminary data.</text>
</comment>
<protein>
    <submittedName>
        <fullName evidence="1">Uncharacterized protein</fullName>
    </submittedName>
</protein>
<reference evidence="1 2" key="1">
    <citation type="journal article" date="2022" name="bioRxiv">
        <title>Genomics of Preaxostyla Flagellates Illuminates Evolutionary Transitions and the Path Towards Mitochondrial Loss.</title>
        <authorList>
            <person name="Novak L.V.F."/>
            <person name="Treitli S.C."/>
            <person name="Pyrih J."/>
            <person name="Halakuc P."/>
            <person name="Pipaliya S.V."/>
            <person name="Vacek V."/>
            <person name="Brzon O."/>
            <person name="Soukal P."/>
            <person name="Eme L."/>
            <person name="Dacks J.B."/>
            <person name="Karnkowska A."/>
            <person name="Elias M."/>
            <person name="Hampl V."/>
        </authorList>
    </citation>
    <scope>NUCLEOTIDE SEQUENCE [LARGE SCALE GENOMIC DNA]</scope>
    <source>
        <strain evidence="1">NAU3</strain>
        <tissue evidence="1">Gut</tissue>
    </source>
</reference>
<evidence type="ECO:0000313" key="2">
    <source>
        <dbReference type="Proteomes" id="UP001281761"/>
    </source>
</evidence>
<sequence length="874" mass="99093">MLSSMTRLAGFCPVFVELNGIEELVSLKGRFGQEDSAKTFLELIWGLSFYGSEAAIPLLTSPIPNDLIDLLQTSHTGTTELILKTLVNIGIDNRELFQSQLGAALLQSLCILLYKTLPIHHQHLFFRDGIAFIGESPQDTSTELSLKLLILVVEGSDQLKPSKQFVQTFGCLLRHCSTDIVLFVLRTLLTLTSDSHFARTMRMQIPVAQINGNTRPIPMINIIAELFGAYLSRLRAQIGQIQLLWTTEPDNAMLLDRNTNTGGTDASEPLNVVKITTQISATCEVLSGLSHMFSSAVFWEERLNEMLLDCEMLRYFGDFFSFYRETVKHENHLRKQNPTIDLSWMDSRMTIKEDTARVLESCLNGIANLFVLSMLDNKKIHKAIYPQHQHSDEHFFFVLSTLLALGVPHLTQPVTRIVKKILKWIDADYSTLLVSGLIEVLFRYVIESGIDNEQTETILMKIANSVLLRGLRNSSSENYRPRIERDSAYRLYCLLVQSNFVEMMESCSQKRTEDWKKEHMEFRSSYSEYDKSLSDLSSPSSAFSIECVPFLRWPDNQEASRFGHTVVFQSLVATLKLQPELDVSLEKKAAKFLESLTNKSRWFPDDLLIPYVSHSDGSLTDFVPSILVLLSSPNQVIKTASMKMLQTVVANCSAPLKLLLVKADVFDQLIVSLNPLLASSPDSKHIHSKLLSIIANSVWLITPISLSELEIKDPDEQQALRETVLKQVFIPSKQYICYLCSHYHFLVVEDMSTEFTTLLSQILEIYAHCHPTMEYVLTLPVFLASSSCLTFFESDDSINSFLEDVVDSKEQQNEQGGDIRESEMTIVRSLRMEGIDDVIEERLMNDRSTNNADHIVVNSIEWSNMLGMNYSEDE</sequence>
<evidence type="ECO:0000313" key="1">
    <source>
        <dbReference type="EMBL" id="KAK2959936.1"/>
    </source>
</evidence>